<sequence length="66" mass="7351">MIGPVDVFALGRRLVRWFFRCGRVARASAWAEVRLQQRAHPPVVGLLGVEGVEVAQWAAEQPLVAR</sequence>
<evidence type="ECO:0000313" key="2">
    <source>
        <dbReference type="Proteomes" id="UP000309128"/>
    </source>
</evidence>
<keyword evidence="2" id="KW-1185">Reference proteome</keyword>
<dbReference type="Proteomes" id="UP000309128">
    <property type="component" value="Unassembled WGS sequence"/>
</dbReference>
<proteinExistence type="predicted"/>
<name>A0A5S4F5E8_9ACTN</name>
<protein>
    <submittedName>
        <fullName evidence="1">Uncharacterized protein</fullName>
    </submittedName>
</protein>
<dbReference type="RefSeq" id="WP_138671262.1">
    <property type="nucleotide sequence ID" value="NZ_VCKY01000166.1"/>
</dbReference>
<gene>
    <name evidence="1" type="ORF">ETD86_36845</name>
</gene>
<organism evidence="1 2">
    <name type="scientific">Nonomuraea turkmeniaca</name>
    <dbReference type="NCBI Taxonomy" id="103838"/>
    <lineage>
        <taxon>Bacteria</taxon>
        <taxon>Bacillati</taxon>
        <taxon>Actinomycetota</taxon>
        <taxon>Actinomycetes</taxon>
        <taxon>Streptosporangiales</taxon>
        <taxon>Streptosporangiaceae</taxon>
        <taxon>Nonomuraea</taxon>
    </lineage>
</organism>
<comment type="caution">
    <text evidence="1">The sequence shown here is derived from an EMBL/GenBank/DDBJ whole genome shotgun (WGS) entry which is preliminary data.</text>
</comment>
<dbReference type="AlphaFoldDB" id="A0A5S4F5E8"/>
<dbReference type="EMBL" id="VCKY01000166">
    <property type="protein sequence ID" value="TMR11133.1"/>
    <property type="molecule type" value="Genomic_DNA"/>
</dbReference>
<reference evidence="1 2" key="1">
    <citation type="submission" date="2019-05" db="EMBL/GenBank/DDBJ databases">
        <title>Draft genome sequence of Nonomuraea turkmeniaca DSM 43926.</title>
        <authorList>
            <person name="Saricaoglu S."/>
            <person name="Isik K."/>
        </authorList>
    </citation>
    <scope>NUCLEOTIDE SEQUENCE [LARGE SCALE GENOMIC DNA]</scope>
    <source>
        <strain evidence="1 2">DSM 43926</strain>
    </source>
</reference>
<accession>A0A5S4F5E8</accession>
<evidence type="ECO:0000313" key="1">
    <source>
        <dbReference type="EMBL" id="TMR11133.1"/>
    </source>
</evidence>